<dbReference type="Gene3D" id="1.10.150.130">
    <property type="match status" value="1"/>
</dbReference>
<evidence type="ECO:0000256" key="2">
    <source>
        <dbReference type="ARBA" id="ARBA00022908"/>
    </source>
</evidence>
<dbReference type="PANTHER" id="PTHR30629:SF2">
    <property type="entry name" value="PROPHAGE INTEGRASE INTS-RELATED"/>
    <property type="match status" value="1"/>
</dbReference>
<keyword evidence="3" id="KW-0238">DNA-binding</keyword>
<name>A0A1I3VEK2_9HYPH</name>
<accession>A0A1I3VEK2</accession>
<dbReference type="InterPro" id="IPR050808">
    <property type="entry name" value="Phage_Integrase"/>
</dbReference>
<evidence type="ECO:0000256" key="4">
    <source>
        <dbReference type="ARBA" id="ARBA00023172"/>
    </source>
</evidence>
<comment type="similarity">
    <text evidence="1">Belongs to the 'phage' integrase family.</text>
</comment>
<dbReference type="Proteomes" id="UP000323300">
    <property type="component" value="Unassembled WGS sequence"/>
</dbReference>
<dbReference type="SUPFAM" id="SSF56349">
    <property type="entry name" value="DNA breaking-rejoining enzymes"/>
    <property type="match status" value="1"/>
</dbReference>
<gene>
    <name evidence="6" type="ORF">SAMN04488498_101392</name>
</gene>
<evidence type="ECO:0000256" key="1">
    <source>
        <dbReference type="ARBA" id="ARBA00008857"/>
    </source>
</evidence>
<dbReference type="InterPro" id="IPR010998">
    <property type="entry name" value="Integrase_recombinase_N"/>
</dbReference>
<dbReference type="InterPro" id="IPR002104">
    <property type="entry name" value="Integrase_catalytic"/>
</dbReference>
<organism evidence="6 7">
    <name type="scientific">Neomesorhizobium albiziae</name>
    <dbReference type="NCBI Taxonomy" id="335020"/>
    <lineage>
        <taxon>Bacteria</taxon>
        <taxon>Pseudomonadati</taxon>
        <taxon>Pseudomonadota</taxon>
        <taxon>Alphaproteobacteria</taxon>
        <taxon>Hyphomicrobiales</taxon>
        <taxon>Phyllobacteriaceae</taxon>
        <taxon>Neomesorhizobium</taxon>
    </lineage>
</organism>
<protein>
    <submittedName>
        <fullName evidence="6">Integrase</fullName>
    </submittedName>
</protein>
<dbReference type="GO" id="GO:0003677">
    <property type="term" value="F:DNA binding"/>
    <property type="evidence" value="ECO:0007669"/>
    <property type="project" value="UniProtKB-KW"/>
</dbReference>
<keyword evidence="7" id="KW-1185">Reference proteome</keyword>
<dbReference type="RefSeq" id="WP_244621564.1">
    <property type="nucleotide sequence ID" value="NZ_BSPE01000002.1"/>
</dbReference>
<evidence type="ECO:0000256" key="3">
    <source>
        <dbReference type="ARBA" id="ARBA00023125"/>
    </source>
</evidence>
<dbReference type="InterPro" id="IPR013762">
    <property type="entry name" value="Integrase-like_cat_sf"/>
</dbReference>
<evidence type="ECO:0000313" key="6">
    <source>
        <dbReference type="EMBL" id="SFJ93570.1"/>
    </source>
</evidence>
<evidence type="ECO:0000313" key="7">
    <source>
        <dbReference type="Proteomes" id="UP000323300"/>
    </source>
</evidence>
<dbReference type="PROSITE" id="PS51898">
    <property type="entry name" value="TYR_RECOMBINASE"/>
    <property type="match status" value="1"/>
</dbReference>
<dbReference type="EMBL" id="FOSL01000001">
    <property type="protein sequence ID" value="SFJ93570.1"/>
    <property type="molecule type" value="Genomic_DNA"/>
</dbReference>
<dbReference type="Gene3D" id="1.10.443.10">
    <property type="entry name" value="Intergrase catalytic core"/>
    <property type="match status" value="1"/>
</dbReference>
<dbReference type="AlphaFoldDB" id="A0A1I3VEK2"/>
<dbReference type="PANTHER" id="PTHR30629">
    <property type="entry name" value="PROPHAGE INTEGRASE"/>
    <property type="match status" value="1"/>
</dbReference>
<dbReference type="GO" id="GO:0015074">
    <property type="term" value="P:DNA integration"/>
    <property type="evidence" value="ECO:0007669"/>
    <property type="project" value="UniProtKB-KW"/>
</dbReference>
<proteinExistence type="inferred from homology"/>
<dbReference type="Pfam" id="PF00589">
    <property type="entry name" value="Phage_integrase"/>
    <property type="match status" value="1"/>
</dbReference>
<reference evidence="6 7" key="1">
    <citation type="submission" date="2016-10" db="EMBL/GenBank/DDBJ databases">
        <authorList>
            <person name="Varghese N."/>
            <person name="Submissions S."/>
        </authorList>
    </citation>
    <scope>NUCLEOTIDE SEQUENCE [LARGE SCALE GENOMIC DNA]</scope>
    <source>
        <strain evidence="6 7">DSM 21822</strain>
    </source>
</reference>
<keyword evidence="2" id="KW-0229">DNA integration</keyword>
<keyword evidence="4" id="KW-0233">DNA recombination</keyword>
<dbReference type="GO" id="GO:0006310">
    <property type="term" value="P:DNA recombination"/>
    <property type="evidence" value="ECO:0007669"/>
    <property type="project" value="UniProtKB-KW"/>
</dbReference>
<dbReference type="InterPro" id="IPR011010">
    <property type="entry name" value="DNA_brk_join_enz"/>
</dbReference>
<feature type="domain" description="Tyr recombinase" evidence="5">
    <location>
        <begin position="112"/>
        <end position="287"/>
    </location>
</feature>
<sequence>MTLKEAWELYRSYLQAKNRAPRTISQYEESLRYWLNDWMDKPLVSITRTKAHERHVKLTKENGSFAANMAMKILRAIWNRSRRQYPSLPEAPTANVDFHFEGPRLLDGQAPIIPYELLPKWYQAVMQTDNPIRRDLFLFLLFTGTRSEECRSLKWKQVDLKDATVHFPVTKTKPFTLPLSDYLIEILERRRACNVTRVHFGDSEYVFPGHTETGYAAVPLLHGDELKRHPLRWTPHVLRHTYVTISENYATIPSHHARLLVNHASLKGDVHNRYNHASLGNLRQSQQAVTDALKSACGIAA</sequence>
<evidence type="ECO:0000259" key="5">
    <source>
        <dbReference type="PROSITE" id="PS51898"/>
    </source>
</evidence>